<dbReference type="Pfam" id="PF14838">
    <property type="entry name" value="INTS5_C"/>
    <property type="match status" value="1"/>
</dbReference>
<dbReference type="Proteomes" id="UP000277928">
    <property type="component" value="Unassembled WGS sequence"/>
</dbReference>
<proteinExistence type="predicted"/>
<feature type="domain" description="Integrator complex subunit 5 C-terminal" evidence="1">
    <location>
        <begin position="6"/>
        <end position="50"/>
    </location>
</feature>
<accession>A0A3P6T237</accession>
<name>A0A3P6T237_LITSI</name>
<reference evidence="2 3" key="1">
    <citation type="submission" date="2018-08" db="EMBL/GenBank/DDBJ databases">
        <authorList>
            <person name="Laetsch R D."/>
            <person name="Stevens L."/>
            <person name="Kumar S."/>
            <person name="Blaxter L. M."/>
        </authorList>
    </citation>
    <scope>NUCLEOTIDE SEQUENCE [LARGE SCALE GENOMIC DNA]</scope>
</reference>
<gene>
    <name evidence="2" type="ORF">NLS_LOCUS4332</name>
</gene>
<feature type="non-terminal residue" evidence="2">
    <location>
        <position position="1"/>
    </location>
</feature>
<evidence type="ECO:0000313" key="2">
    <source>
        <dbReference type="EMBL" id="VDK79057.1"/>
    </source>
</evidence>
<keyword evidence="3" id="KW-1185">Reference proteome</keyword>
<evidence type="ECO:0000259" key="1">
    <source>
        <dbReference type="Pfam" id="PF14838"/>
    </source>
</evidence>
<sequence>SVLDAEMSAANMVNAAFDRSLNSSIDAIQGDVTKFRESCRVVIQRNIAKLGFIFPLIFADELN</sequence>
<dbReference type="AlphaFoldDB" id="A0A3P6T237"/>
<protein>
    <recommendedName>
        <fullName evidence="1">Integrator complex subunit 5 C-terminal domain-containing protein</fullName>
    </recommendedName>
</protein>
<dbReference type="OrthoDB" id="69088at2759"/>
<dbReference type="STRING" id="42156.A0A3P6T237"/>
<organism evidence="2 3">
    <name type="scientific">Litomosoides sigmodontis</name>
    <name type="common">Filarial nematode worm</name>
    <dbReference type="NCBI Taxonomy" id="42156"/>
    <lineage>
        <taxon>Eukaryota</taxon>
        <taxon>Metazoa</taxon>
        <taxon>Ecdysozoa</taxon>
        <taxon>Nematoda</taxon>
        <taxon>Chromadorea</taxon>
        <taxon>Rhabditida</taxon>
        <taxon>Spirurina</taxon>
        <taxon>Spiruromorpha</taxon>
        <taxon>Filarioidea</taxon>
        <taxon>Onchocercidae</taxon>
        <taxon>Litomosoides</taxon>
    </lineage>
</organism>
<dbReference type="EMBL" id="UYRX01000274">
    <property type="protein sequence ID" value="VDK79057.1"/>
    <property type="molecule type" value="Genomic_DNA"/>
</dbReference>
<evidence type="ECO:0000313" key="3">
    <source>
        <dbReference type="Proteomes" id="UP000277928"/>
    </source>
</evidence>
<dbReference type="InterPro" id="IPR029444">
    <property type="entry name" value="INTS5_C"/>
</dbReference>